<organism evidence="2 3">
    <name type="scientific">Pseudovirgaria hyperparasitica</name>
    <dbReference type="NCBI Taxonomy" id="470096"/>
    <lineage>
        <taxon>Eukaryota</taxon>
        <taxon>Fungi</taxon>
        <taxon>Dikarya</taxon>
        <taxon>Ascomycota</taxon>
        <taxon>Pezizomycotina</taxon>
        <taxon>Dothideomycetes</taxon>
        <taxon>Dothideomycetes incertae sedis</taxon>
        <taxon>Acrospermales</taxon>
        <taxon>Acrospermaceae</taxon>
        <taxon>Pseudovirgaria</taxon>
    </lineage>
</organism>
<feature type="compositionally biased region" description="Low complexity" evidence="1">
    <location>
        <begin position="10"/>
        <end position="22"/>
    </location>
</feature>
<feature type="region of interest" description="Disordered" evidence="1">
    <location>
        <begin position="154"/>
        <end position="223"/>
    </location>
</feature>
<feature type="region of interest" description="Disordered" evidence="1">
    <location>
        <begin position="1"/>
        <end position="54"/>
    </location>
</feature>
<keyword evidence="3" id="KW-1185">Reference proteome</keyword>
<evidence type="ECO:0000313" key="2">
    <source>
        <dbReference type="EMBL" id="KAF2762793.1"/>
    </source>
</evidence>
<dbReference type="OrthoDB" id="5378435at2759"/>
<evidence type="ECO:0000256" key="1">
    <source>
        <dbReference type="SAM" id="MobiDB-lite"/>
    </source>
</evidence>
<feature type="compositionally biased region" description="Polar residues" evidence="1">
    <location>
        <begin position="89"/>
        <end position="106"/>
    </location>
</feature>
<protein>
    <submittedName>
        <fullName evidence="2">Uncharacterized protein</fullName>
    </submittedName>
</protein>
<name>A0A6A6WKU7_9PEZI</name>
<dbReference type="AlphaFoldDB" id="A0A6A6WKU7"/>
<reference evidence="2" key="1">
    <citation type="journal article" date="2020" name="Stud. Mycol.">
        <title>101 Dothideomycetes genomes: a test case for predicting lifestyles and emergence of pathogens.</title>
        <authorList>
            <person name="Haridas S."/>
            <person name="Albert R."/>
            <person name="Binder M."/>
            <person name="Bloem J."/>
            <person name="Labutti K."/>
            <person name="Salamov A."/>
            <person name="Andreopoulos B."/>
            <person name="Baker S."/>
            <person name="Barry K."/>
            <person name="Bills G."/>
            <person name="Bluhm B."/>
            <person name="Cannon C."/>
            <person name="Castanera R."/>
            <person name="Culley D."/>
            <person name="Daum C."/>
            <person name="Ezra D."/>
            <person name="Gonzalez J."/>
            <person name="Henrissat B."/>
            <person name="Kuo A."/>
            <person name="Liang C."/>
            <person name="Lipzen A."/>
            <person name="Lutzoni F."/>
            <person name="Magnuson J."/>
            <person name="Mondo S."/>
            <person name="Nolan M."/>
            <person name="Ohm R."/>
            <person name="Pangilinan J."/>
            <person name="Park H.-J."/>
            <person name="Ramirez L."/>
            <person name="Alfaro M."/>
            <person name="Sun H."/>
            <person name="Tritt A."/>
            <person name="Yoshinaga Y."/>
            <person name="Zwiers L.-H."/>
            <person name="Turgeon B."/>
            <person name="Goodwin S."/>
            <person name="Spatafora J."/>
            <person name="Crous P."/>
            <person name="Grigoriev I."/>
        </authorList>
    </citation>
    <scope>NUCLEOTIDE SEQUENCE</scope>
    <source>
        <strain evidence="2">CBS 121739</strain>
    </source>
</reference>
<feature type="compositionally biased region" description="Polar residues" evidence="1">
    <location>
        <begin position="119"/>
        <end position="134"/>
    </location>
</feature>
<gene>
    <name evidence="2" type="ORF">EJ05DRAFT_15580</name>
</gene>
<dbReference type="GeneID" id="54480422"/>
<accession>A0A6A6WKU7</accession>
<dbReference type="EMBL" id="ML996565">
    <property type="protein sequence ID" value="KAF2762793.1"/>
    <property type="molecule type" value="Genomic_DNA"/>
</dbReference>
<feature type="region of interest" description="Disordered" evidence="1">
    <location>
        <begin position="243"/>
        <end position="310"/>
    </location>
</feature>
<feature type="compositionally biased region" description="Acidic residues" evidence="1">
    <location>
        <begin position="259"/>
        <end position="281"/>
    </location>
</feature>
<sequence length="369" mass="41421">MPTHSRRVSRSSNSQVGSSQYRHTSRVAKPRSDHNSPQASSRRRTTTPSSKRYTTLDDHFNMMFGYTNDEEVIHDLQPGHSHRPVSWHPGSSRNVLQSHMSPTDGWTPQRRPREHSESSHPQSPFATFIPHQSNFHSNSNTTAAVSYANSPSWCDVPSEVDSSHRLSSHSTSNGQPDSWSVPDWVRMTQVQSTTVSPDILPIQAPMEEIETDDEEDEEKDEADGRELVGMGLYDPPEGYHSWFASGTEPTGKGLKLEETWEPPSEDENSEAGEDETDESEDRMDAGENDASSECASVKESLPPAPIHNIISPPVKDLTHAYSGHKIHDNMSGHSFFFSEHDDDNVKNEWWYQHLRSTTAPTTSLGYGWL</sequence>
<dbReference type="Proteomes" id="UP000799437">
    <property type="component" value="Unassembled WGS sequence"/>
</dbReference>
<feature type="region of interest" description="Disordered" evidence="1">
    <location>
        <begin position="76"/>
        <end position="134"/>
    </location>
</feature>
<evidence type="ECO:0000313" key="3">
    <source>
        <dbReference type="Proteomes" id="UP000799437"/>
    </source>
</evidence>
<proteinExistence type="predicted"/>
<dbReference type="RefSeq" id="XP_033605244.1">
    <property type="nucleotide sequence ID" value="XM_033739368.1"/>
</dbReference>
<feature type="compositionally biased region" description="Acidic residues" evidence="1">
    <location>
        <begin position="207"/>
        <end position="223"/>
    </location>
</feature>